<reference evidence="2 3" key="1">
    <citation type="journal article" date="2010" name="Nature">
        <title>Genome sequencing and analysis of the model grass Brachypodium distachyon.</title>
        <authorList>
            <consortium name="International Brachypodium Initiative"/>
        </authorList>
    </citation>
    <scope>NUCLEOTIDE SEQUENCE [LARGE SCALE GENOMIC DNA]</scope>
    <source>
        <strain evidence="2 3">Bd21</strain>
    </source>
</reference>
<sequence length="108" mass="11621">MSGLTATDSWAAEGARVELVGGDGEGVAARLEQAQRRQSSWSRPDGGAARGRGAVAGAGPAAERCHWNRSNGWRQARLRIAHDGDGSFPLQPIDLPPSRPLCQWLHRR</sequence>
<dbReference type="EMBL" id="CM000884">
    <property type="protein sequence ID" value="PNT62134.1"/>
    <property type="molecule type" value="Genomic_DNA"/>
</dbReference>
<organism evidence="2">
    <name type="scientific">Brachypodium distachyon</name>
    <name type="common">Purple false brome</name>
    <name type="synonym">Trachynia distachya</name>
    <dbReference type="NCBI Taxonomy" id="15368"/>
    <lineage>
        <taxon>Eukaryota</taxon>
        <taxon>Viridiplantae</taxon>
        <taxon>Streptophyta</taxon>
        <taxon>Embryophyta</taxon>
        <taxon>Tracheophyta</taxon>
        <taxon>Spermatophyta</taxon>
        <taxon>Magnoliopsida</taxon>
        <taxon>Liliopsida</taxon>
        <taxon>Poales</taxon>
        <taxon>Poaceae</taxon>
        <taxon>BOP clade</taxon>
        <taxon>Pooideae</taxon>
        <taxon>Stipodae</taxon>
        <taxon>Brachypodieae</taxon>
        <taxon>Brachypodium</taxon>
    </lineage>
</organism>
<gene>
    <name evidence="2" type="ORF">BRADI_5g25947v3</name>
</gene>
<reference evidence="3" key="3">
    <citation type="submission" date="2018-08" db="UniProtKB">
        <authorList>
            <consortium name="EnsemblPlants"/>
        </authorList>
    </citation>
    <scope>IDENTIFICATION</scope>
    <source>
        <strain evidence="3">cv. Bd21</strain>
    </source>
</reference>
<dbReference type="Proteomes" id="UP000008810">
    <property type="component" value="Chromosome 5"/>
</dbReference>
<evidence type="ECO:0000313" key="2">
    <source>
        <dbReference type="EMBL" id="PNT62134.1"/>
    </source>
</evidence>
<dbReference type="EnsemblPlants" id="PNT62134">
    <property type="protein sequence ID" value="PNT62134"/>
    <property type="gene ID" value="BRADI_5g25947v3"/>
</dbReference>
<dbReference type="AlphaFoldDB" id="A0A2K2CJC3"/>
<evidence type="ECO:0000313" key="4">
    <source>
        <dbReference type="Proteomes" id="UP000008810"/>
    </source>
</evidence>
<evidence type="ECO:0000313" key="3">
    <source>
        <dbReference type="EnsemblPlants" id="PNT62134"/>
    </source>
</evidence>
<dbReference type="Gramene" id="PNT62134">
    <property type="protein sequence ID" value="PNT62134"/>
    <property type="gene ID" value="BRADI_5g25947v3"/>
</dbReference>
<keyword evidence="4" id="KW-1185">Reference proteome</keyword>
<name>A0A2K2CJC3_BRADI</name>
<proteinExistence type="predicted"/>
<evidence type="ECO:0000256" key="1">
    <source>
        <dbReference type="SAM" id="MobiDB-lite"/>
    </source>
</evidence>
<protein>
    <submittedName>
        <fullName evidence="2 3">Uncharacterized protein</fullName>
    </submittedName>
</protein>
<reference evidence="2" key="2">
    <citation type="submission" date="2017-06" db="EMBL/GenBank/DDBJ databases">
        <title>WGS assembly of Brachypodium distachyon.</title>
        <authorList>
            <consortium name="The International Brachypodium Initiative"/>
            <person name="Lucas S."/>
            <person name="Harmon-Smith M."/>
            <person name="Lail K."/>
            <person name="Tice H."/>
            <person name="Grimwood J."/>
            <person name="Bruce D."/>
            <person name="Barry K."/>
            <person name="Shu S."/>
            <person name="Lindquist E."/>
            <person name="Wang M."/>
            <person name="Pitluck S."/>
            <person name="Vogel J.P."/>
            <person name="Garvin D.F."/>
            <person name="Mockler T.C."/>
            <person name="Schmutz J."/>
            <person name="Rokhsar D."/>
            <person name="Bevan M.W."/>
        </authorList>
    </citation>
    <scope>NUCLEOTIDE SEQUENCE</scope>
    <source>
        <strain evidence="2">Bd21</strain>
    </source>
</reference>
<accession>A0A2K2CJC3</accession>
<dbReference type="InParanoid" id="A0A2K2CJC3"/>
<feature type="region of interest" description="Disordered" evidence="1">
    <location>
        <begin position="32"/>
        <end position="67"/>
    </location>
</feature>